<feature type="chain" id="PRO_5046771675" evidence="1">
    <location>
        <begin position="21"/>
        <end position="207"/>
    </location>
</feature>
<organism evidence="2 3">
    <name type="scientific">Hydra vulgaris</name>
    <name type="common">Hydra</name>
    <name type="synonym">Hydra attenuata</name>
    <dbReference type="NCBI Taxonomy" id="6087"/>
    <lineage>
        <taxon>Eukaryota</taxon>
        <taxon>Metazoa</taxon>
        <taxon>Cnidaria</taxon>
        <taxon>Hydrozoa</taxon>
        <taxon>Hydroidolina</taxon>
        <taxon>Anthoathecata</taxon>
        <taxon>Aplanulata</taxon>
        <taxon>Hydridae</taxon>
        <taxon>Hydra</taxon>
    </lineage>
</organism>
<sequence>MAAALFGFFIFYFYLIEAKASTAYSKHSRKSIEKNVATINKSYAQDDCVRNYNSLINVFKLSSSLKKVMLQKNLNCPNTEFLRKKRSTLSWRVPDGLPTGTAISFCSSPTCCTPKKSLNPDGGFFNLCRECLHQIMFPSRYTPRLLHFVTCQDIDFTESCLSGEGSCTTNMVANSVLDTYTNQQLTFVFGGSCSCEIRRDSVFTPFI</sequence>
<evidence type="ECO:0000313" key="2">
    <source>
        <dbReference type="Proteomes" id="UP001652625"/>
    </source>
</evidence>
<dbReference type="GeneID" id="105844931"/>
<evidence type="ECO:0000313" key="3">
    <source>
        <dbReference type="RefSeq" id="XP_065658306.1"/>
    </source>
</evidence>
<name>A0ABM4C9I6_HYDVU</name>
<gene>
    <name evidence="3" type="primary">LOC105844931</name>
</gene>
<reference evidence="3" key="1">
    <citation type="submission" date="2025-08" db="UniProtKB">
        <authorList>
            <consortium name="RefSeq"/>
        </authorList>
    </citation>
    <scope>IDENTIFICATION</scope>
</reference>
<protein>
    <submittedName>
        <fullName evidence="3">Uncharacterized protein LOC105844931 isoform X2</fullName>
    </submittedName>
</protein>
<dbReference type="RefSeq" id="XP_065658306.1">
    <property type="nucleotide sequence ID" value="XM_065802234.1"/>
</dbReference>
<evidence type="ECO:0000256" key="1">
    <source>
        <dbReference type="SAM" id="SignalP"/>
    </source>
</evidence>
<dbReference type="Proteomes" id="UP001652625">
    <property type="component" value="Chromosome 07"/>
</dbReference>
<proteinExistence type="predicted"/>
<feature type="signal peptide" evidence="1">
    <location>
        <begin position="1"/>
        <end position="20"/>
    </location>
</feature>
<keyword evidence="2" id="KW-1185">Reference proteome</keyword>
<keyword evidence="1" id="KW-0732">Signal</keyword>
<accession>A0ABM4C9I6</accession>